<dbReference type="SUPFAM" id="SSF53067">
    <property type="entry name" value="Actin-like ATPase domain"/>
    <property type="match status" value="1"/>
</dbReference>
<proteinExistence type="predicted"/>
<evidence type="ECO:0000256" key="3">
    <source>
        <dbReference type="ARBA" id="ARBA00023004"/>
    </source>
</evidence>
<keyword evidence="4" id="KW-0411">Iron-sulfur</keyword>
<comment type="caution">
    <text evidence="7">The sequence shown here is derived from an EMBL/GenBank/DDBJ whole genome shotgun (WGS) entry which is preliminary data.</text>
</comment>
<dbReference type="NCBIfam" id="TIGR00241">
    <property type="entry name" value="CoA_E_activ"/>
    <property type="match status" value="1"/>
</dbReference>
<dbReference type="Proteomes" id="UP000057043">
    <property type="component" value="Unassembled WGS sequence"/>
</dbReference>
<dbReference type="InterPro" id="IPR017676">
    <property type="entry name" value="Methan_mark_15"/>
</dbReference>
<evidence type="ECO:0000256" key="2">
    <source>
        <dbReference type="ARBA" id="ARBA00022723"/>
    </source>
</evidence>
<evidence type="ECO:0000313" key="7">
    <source>
        <dbReference type="EMBL" id="KUK96338.1"/>
    </source>
</evidence>
<evidence type="ECO:0000313" key="6">
    <source>
        <dbReference type="EMBL" id="KUK44246.1"/>
    </source>
</evidence>
<name>A0A101IJE2_9EURY</name>
<dbReference type="PANTHER" id="PTHR32329">
    <property type="entry name" value="BIFUNCTIONAL PROTEIN [INCLUDES 2-HYDROXYACYL-COA DEHYDRATASE (N-TER) AND ITS ACTIVATOR DOMAIN (C_TERM)-RELATED"/>
    <property type="match status" value="1"/>
</dbReference>
<dbReference type="Proteomes" id="UP000053961">
    <property type="component" value="Unassembled WGS sequence"/>
</dbReference>
<dbReference type="InterPro" id="IPR008275">
    <property type="entry name" value="CoA_E_activase_dom"/>
</dbReference>
<dbReference type="CDD" id="cd24108">
    <property type="entry name" value="ASKHA_NBD_MJ0800-like"/>
    <property type="match status" value="1"/>
</dbReference>
<dbReference type="Pfam" id="PF01869">
    <property type="entry name" value="BcrAD_BadFG"/>
    <property type="match status" value="1"/>
</dbReference>
<protein>
    <submittedName>
        <fullName evidence="7">Putative CoA-substrate-specific enzyme activase</fullName>
    </submittedName>
</protein>
<gene>
    <name evidence="6" type="ORF">XD72_1378</name>
    <name evidence="7" type="ORF">XE07_1180</name>
</gene>
<dbReference type="GO" id="GO:0051536">
    <property type="term" value="F:iron-sulfur cluster binding"/>
    <property type="evidence" value="ECO:0007669"/>
    <property type="project" value="UniProtKB-KW"/>
</dbReference>
<dbReference type="EMBL" id="LGFT01000030">
    <property type="protein sequence ID" value="KUK44246.1"/>
    <property type="molecule type" value="Genomic_DNA"/>
</dbReference>
<dbReference type="PANTHER" id="PTHR32329:SF2">
    <property type="entry name" value="BIFUNCTIONAL PROTEIN [INCLUDES 2-HYDROXYACYL-COA DEHYDRATASE (N-TER) AND ITS ACTIVATOR DOMAIN (C_TERM)"/>
    <property type="match status" value="1"/>
</dbReference>
<dbReference type="InterPro" id="IPR043129">
    <property type="entry name" value="ATPase_NBD"/>
</dbReference>
<dbReference type="EMBL" id="LGHB01000015">
    <property type="protein sequence ID" value="KUK96338.1"/>
    <property type="molecule type" value="Genomic_DNA"/>
</dbReference>
<evidence type="ECO:0000259" key="5">
    <source>
        <dbReference type="Pfam" id="PF01869"/>
    </source>
</evidence>
<keyword evidence="3" id="KW-0408">Iron</keyword>
<comment type="cofactor">
    <cofactor evidence="1">
        <name>[4Fe-4S] cluster</name>
        <dbReference type="ChEBI" id="CHEBI:49883"/>
    </cofactor>
</comment>
<dbReference type="InterPro" id="IPR051805">
    <property type="entry name" value="Dehydratase_Activator_Redct"/>
</dbReference>
<dbReference type="GO" id="GO:0046872">
    <property type="term" value="F:metal ion binding"/>
    <property type="evidence" value="ECO:0007669"/>
    <property type="project" value="UniProtKB-KW"/>
</dbReference>
<sequence length="408" mass="43563">MIRIAQLSCGSEYSGVQGELEKAAEMVGAELVFPEVSLEDVRNVEERFGIKVASGDLNLAMARATRIVENPDLADAVFVATCFRCAEGAIVRSEIRKYIHENSRIPVLSYSFTERTTAETLLTRMEALVTTAKFKGLLARERQTGLTAGIDSGSTTTKAVVMRDNEVIGTGWVPTTEVIKSAEDAYNAALESAGVKKEEIQGLGTTGYGRHLVGKEFGAKLIQEEITVNSKGAVFLADAQRGEATVIDIGGMDNKAISVQDGIPGTFTMGGICAGASGRFLELTARRLGVEITELGKLAMKGDHQKVPMNSYCIVFGTQSLVNSLSAGSRPEDVAMAACHSVAEQVFEQQLQEVEVKEPVIMVGGTALIEGLPRAMEQLLGLKVMVPEYAQYIGCVGASLLVSGLVED</sequence>
<reference evidence="7" key="1">
    <citation type="journal article" date="2015" name="MBio">
        <title>Genome-resolved metagenomic analysis reveals roles for candidate phyla and other microbial community members in biogeochemical transformations in oil reservoirs.</title>
        <authorList>
            <person name="Hu P."/>
            <person name="Tom L."/>
            <person name="Singh A."/>
            <person name="Thomas B.C."/>
            <person name="Baker B.J."/>
            <person name="Piceno Y.M."/>
            <person name="Andersen G.L."/>
            <person name="Banfield J.F."/>
        </authorList>
    </citation>
    <scope>NUCLEOTIDE SEQUENCE [LARGE SCALE GENOMIC DNA]</scope>
    <source>
        <strain evidence="7">56_747</strain>
    </source>
</reference>
<evidence type="ECO:0000313" key="8">
    <source>
        <dbReference type="Proteomes" id="UP000053961"/>
    </source>
</evidence>
<evidence type="ECO:0000256" key="1">
    <source>
        <dbReference type="ARBA" id="ARBA00001966"/>
    </source>
</evidence>
<dbReference type="NCBIfam" id="TIGR03286">
    <property type="entry name" value="methan_mark_15"/>
    <property type="match status" value="1"/>
</dbReference>
<evidence type="ECO:0000256" key="4">
    <source>
        <dbReference type="ARBA" id="ARBA00023014"/>
    </source>
</evidence>
<dbReference type="Gene3D" id="3.30.420.40">
    <property type="match status" value="2"/>
</dbReference>
<feature type="domain" description="ATPase BadF/BadG/BcrA/BcrD type" evidence="5">
    <location>
        <begin position="149"/>
        <end position="401"/>
    </location>
</feature>
<dbReference type="AlphaFoldDB" id="A0A101IJE2"/>
<reference evidence="8 9" key="2">
    <citation type="journal article" date="2015" name="MBio">
        <title>Genome-Resolved Metagenomic Analysis Reveals Roles for Candidate Phyla and Other Microbial Community Members in Biogeochemical Transformations in Oil Reservoirs.</title>
        <authorList>
            <person name="Hu P."/>
            <person name="Tom L."/>
            <person name="Singh A."/>
            <person name="Thomas B.C."/>
            <person name="Baker B.J."/>
            <person name="Piceno Y.M."/>
            <person name="Andersen G.L."/>
            <person name="Banfield J.F."/>
        </authorList>
    </citation>
    <scope>NUCLEOTIDE SEQUENCE [LARGE SCALE GENOMIC DNA]</scope>
    <source>
        <strain evidence="6">57_489</strain>
    </source>
</reference>
<dbReference type="InterPro" id="IPR002731">
    <property type="entry name" value="ATPase_BadF"/>
</dbReference>
<evidence type="ECO:0000313" key="9">
    <source>
        <dbReference type="Proteomes" id="UP000057043"/>
    </source>
</evidence>
<dbReference type="PATRIC" id="fig|301375.6.peg.71"/>
<keyword evidence="2" id="KW-0479">Metal-binding</keyword>
<accession>A0A101IJE2</accession>
<organism evidence="7 8">
    <name type="scientific">Methanothrix harundinacea</name>
    <dbReference type="NCBI Taxonomy" id="301375"/>
    <lineage>
        <taxon>Archaea</taxon>
        <taxon>Methanobacteriati</taxon>
        <taxon>Methanobacteriota</taxon>
        <taxon>Stenosarchaea group</taxon>
        <taxon>Methanomicrobia</taxon>
        <taxon>Methanotrichales</taxon>
        <taxon>Methanotrichaceae</taxon>
        <taxon>Methanothrix</taxon>
    </lineage>
</organism>